<dbReference type="AlphaFoldDB" id="A0A375E9F8"/>
<organism evidence="1">
    <name type="scientific">Cupriavidus taiwanensis</name>
    <dbReference type="NCBI Taxonomy" id="164546"/>
    <lineage>
        <taxon>Bacteria</taxon>
        <taxon>Pseudomonadati</taxon>
        <taxon>Pseudomonadota</taxon>
        <taxon>Betaproteobacteria</taxon>
        <taxon>Burkholderiales</taxon>
        <taxon>Burkholderiaceae</taxon>
        <taxon>Cupriavidus</taxon>
    </lineage>
</organism>
<sequence length="20" mass="2413">MYTTIDPIVRLFNNIFKVVE</sequence>
<dbReference type="Proteomes" id="UP000256952">
    <property type="component" value="Chromosome CBM2613_b"/>
</dbReference>
<dbReference type="EMBL" id="OFTH01000039">
    <property type="protein sequence ID" value="SOZ69273.1"/>
    <property type="molecule type" value="Genomic_DNA"/>
</dbReference>
<gene>
    <name evidence="1" type="ORF">CBM2613_B140078</name>
</gene>
<name>A0A375E9F8_9BURK</name>
<accession>A0A375E9F8</accession>
<protein>
    <submittedName>
        <fullName evidence="1">Uncharacterized protein</fullName>
    </submittedName>
</protein>
<comment type="caution">
    <text evidence="1">The sequence shown here is derived from an EMBL/GenBank/DDBJ whole genome shotgun (WGS) entry which is preliminary data.</text>
</comment>
<reference evidence="1" key="1">
    <citation type="submission" date="2018-01" db="EMBL/GenBank/DDBJ databases">
        <authorList>
            <person name="Clerissi C."/>
        </authorList>
    </citation>
    <scope>NUCLEOTIDE SEQUENCE</scope>
    <source>
        <strain evidence="1">Cupriavidus taiwanensis STM 8556</strain>
    </source>
</reference>
<proteinExistence type="predicted"/>
<evidence type="ECO:0000313" key="1">
    <source>
        <dbReference type="EMBL" id="SOZ69273.1"/>
    </source>
</evidence>